<accession>A0A5B8RQW5</accession>
<dbReference type="EMBL" id="MN070121">
    <property type="protein sequence ID" value="QEA10392.1"/>
    <property type="molecule type" value="Genomic_DNA"/>
</dbReference>
<dbReference type="Proteomes" id="UP000321671">
    <property type="component" value="Segment"/>
</dbReference>
<evidence type="ECO:0000313" key="1">
    <source>
        <dbReference type="EMBL" id="QEA10392.1"/>
    </source>
</evidence>
<proteinExistence type="predicted"/>
<evidence type="ECO:0000313" key="2">
    <source>
        <dbReference type="Proteomes" id="UP000321671"/>
    </source>
</evidence>
<protein>
    <submittedName>
        <fullName evidence="1">Uncharacterized protein</fullName>
    </submittedName>
</protein>
<organism evidence="1 2">
    <name type="scientific">Salmonella phage Shemara</name>
    <dbReference type="NCBI Taxonomy" id="2596714"/>
    <lineage>
        <taxon>Viruses</taxon>
        <taxon>Duplodnaviria</taxon>
        <taxon>Heunggongvirae</taxon>
        <taxon>Uroviricota</taxon>
        <taxon>Caudoviricetes</taxon>
        <taxon>Sarkviridae</taxon>
        <taxon>Guernseyvirinae</taxon>
        <taxon>Cornellvirus</taxon>
        <taxon>Cornellvirus shemara</taxon>
    </lineage>
</organism>
<sequence length="40" mass="4668">MKYSVKFYDGSEMRVATWVEGFALFTERADAYDIVELEAE</sequence>
<keyword evidence="2" id="KW-1185">Reference proteome</keyword>
<gene>
    <name evidence="1" type="ORF">CPT_Shemara_063</name>
</gene>
<name>A0A5B8RQW5_9CAUD</name>
<reference evidence="1 2" key="1">
    <citation type="journal article" date="2020" name="Microbiol. Resour. Announc.">
        <title>Complete Genome Sequence of Salmonella enterica Siphophage Shemara.</title>
        <authorList>
            <person name="Chung M."/>
            <person name="Xie Y."/>
            <person name="Newkirk H."/>
            <person name="Liu M."/>
            <person name="Gill J.J."/>
            <person name="Ramsey J."/>
        </authorList>
    </citation>
    <scope>NUCLEOTIDE SEQUENCE [LARGE SCALE GENOMIC DNA]</scope>
</reference>